<gene>
    <name evidence="11" type="ORF">CEUSTIGMA_MT003</name>
</gene>
<dbReference type="STRING" id="1157962.A0A250XUD2"/>
<evidence type="ECO:0000313" key="11">
    <source>
        <dbReference type="EMBL" id="GAX86701.1"/>
    </source>
</evidence>
<feature type="transmembrane region" description="Helical" evidence="8">
    <location>
        <begin position="356"/>
        <end position="382"/>
    </location>
</feature>
<feature type="transmembrane region" description="Helical" evidence="8">
    <location>
        <begin position="169"/>
        <end position="189"/>
    </location>
</feature>
<keyword evidence="8" id="KW-0830">Ubiquinone</keyword>
<comment type="function">
    <text evidence="8">Core subunit of the mitochondrial membrane respiratory chain NADH dehydrogenase (Complex I) which catalyzes electron transfer from NADH through the respiratory chain, using ubiquinone as an electron acceptor. Essential for the catalytic activity and assembly of complex I.</text>
</comment>
<dbReference type="OrthoDB" id="536325at2759"/>
<keyword evidence="6 8" id="KW-0520">NAD</keyword>
<comment type="caution">
    <text evidence="11">The sequence shown here is derived from an EMBL/GenBank/DDBJ whole genome shotgun (WGS) entry which is preliminary data.</text>
</comment>
<keyword evidence="5 8" id="KW-1133">Transmembrane helix</keyword>
<comment type="catalytic activity">
    <reaction evidence="8">
        <text>a ubiquinone + NADH + 5 H(+)(in) = a ubiquinol + NAD(+) + 4 H(+)(out)</text>
        <dbReference type="Rhea" id="RHEA:29091"/>
        <dbReference type="Rhea" id="RHEA-COMP:9565"/>
        <dbReference type="Rhea" id="RHEA-COMP:9566"/>
        <dbReference type="ChEBI" id="CHEBI:15378"/>
        <dbReference type="ChEBI" id="CHEBI:16389"/>
        <dbReference type="ChEBI" id="CHEBI:17976"/>
        <dbReference type="ChEBI" id="CHEBI:57540"/>
        <dbReference type="ChEBI" id="CHEBI:57945"/>
        <dbReference type="EC" id="7.1.1.2"/>
    </reaction>
</comment>
<dbReference type="PRINTS" id="PR01434">
    <property type="entry name" value="NADHDHGNASE5"/>
</dbReference>
<geneLocation type="mitochondrion" evidence="11"/>
<dbReference type="GO" id="GO:0008137">
    <property type="term" value="F:NADH dehydrogenase (ubiquinone) activity"/>
    <property type="evidence" value="ECO:0007669"/>
    <property type="project" value="UniProtKB-EC"/>
</dbReference>
<dbReference type="Proteomes" id="UP000232323">
    <property type="component" value="Unassembled WGS sequence"/>
</dbReference>
<feature type="domain" description="NADH-Ubiquinone oxidoreductase (complex I) chain 5 N-terminal" evidence="10">
    <location>
        <begin position="66"/>
        <end position="116"/>
    </location>
</feature>
<dbReference type="PANTHER" id="PTHR42829:SF2">
    <property type="entry name" value="NADH-UBIQUINONE OXIDOREDUCTASE CHAIN 5"/>
    <property type="match status" value="1"/>
</dbReference>
<feature type="transmembrane region" description="Helical" evidence="8">
    <location>
        <begin position="497"/>
        <end position="515"/>
    </location>
</feature>
<keyword evidence="4" id="KW-1278">Translocase</keyword>
<feature type="domain" description="NADH:quinone oxidoreductase/Mrp antiporter transmembrane" evidence="9">
    <location>
        <begin position="132"/>
        <end position="402"/>
    </location>
</feature>
<evidence type="ECO:0000313" key="12">
    <source>
        <dbReference type="Proteomes" id="UP000232323"/>
    </source>
</evidence>
<keyword evidence="8" id="KW-0813">Transport</keyword>
<comment type="subcellular location">
    <subcellularLocation>
        <location evidence="1">Membrane</location>
        <topology evidence="1">Multi-pass membrane protein</topology>
    </subcellularLocation>
</comment>
<dbReference type="InterPro" id="IPR003945">
    <property type="entry name" value="NU5C-like"/>
</dbReference>
<feature type="transmembrane region" description="Helical" evidence="8">
    <location>
        <begin position="7"/>
        <end position="24"/>
    </location>
</feature>
<feature type="transmembrane region" description="Helical" evidence="8">
    <location>
        <begin position="244"/>
        <end position="263"/>
    </location>
</feature>
<protein>
    <recommendedName>
        <fullName evidence="8">NADH-ubiquinone oxidoreductase chain 5</fullName>
        <ecNumber evidence="8">7.1.1.2</ecNumber>
    </recommendedName>
</protein>
<feature type="transmembrane region" description="Helical" evidence="8">
    <location>
        <begin position="85"/>
        <end position="105"/>
    </location>
</feature>
<evidence type="ECO:0000256" key="4">
    <source>
        <dbReference type="ARBA" id="ARBA00022967"/>
    </source>
</evidence>
<feature type="transmembrane region" description="Helical" evidence="8">
    <location>
        <begin position="459"/>
        <end position="477"/>
    </location>
</feature>
<organism evidence="11 12">
    <name type="scientific">Chlamydomonas eustigma</name>
    <dbReference type="NCBI Taxonomy" id="1157962"/>
    <lineage>
        <taxon>Eukaryota</taxon>
        <taxon>Viridiplantae</taxon>
        <taxon>Chlorophyta</taxon>
        <taxon>core chlorophytes</taxon>
        <taxon>Chlorophyceae</taxon>
        <taxon>CS clade</taxon>
        <taxon>Chlamydomonadales</taxon>
        <taxon>Chlamydomonadaceae</taxon>
        <taxon>Chlamydomonas</taxon>
    </lineage>
</organism>
<dbReference type="NCBIfam" id="TIGR01974">
    <property type="entry name" value="NDH_I_L"/>
    <property type="match status" value="1"/>
</dbReference>
<feature type="transmembrane region" description="Helical" evidence="8">
    <location>
        <begin position="112"/>
        <end position="130"/>
    </location>
</feature>
<dbReference type="PANTHER" id="PTHR42829">
    <property type="entry name" value="NADH-UBIQUINONE OXIDOREDUCTASE CHAIN 5"/>
    <property type="match status" value="1"/>
</dbReference>
<dbReference type="InterPro" id="IPR018393">
    <property type="entry name" value="NADHpl_OxRdtase_5_subgr"/>
</dbReference>
<evidence type="ECO:0000259" key="10">
    <source>
        <dbReference type="Pfam" id="PF00662"/>
    </source>
</evidence>
<feature type="transmembrane region" description="Helical" evidence="8">
    <location>
        <begin position="30"/>
        <end position="53"/>
    </location>
</feature>
<name>A0A250XUD2_9CHLO</name>
<dbReference type="AlphaFoldDB" id="A0A250XUD2"/>
<keyword evidence="12" id="KW-1185">Reference proteome</keyword>
<dbReference type="GO" id="GO:0042773">
    <property type="term" value="P:ATP synthesis coupled electron transport"/>
    <property type="evidence" value="ECO:0007669"/>
    <property type="project" value="InterPro"/>
</dbReference>
<dbReference type="GO" id="GO:0003954">
    <property type="term" value="F:NADH dehydrogenase activity"/>
    <property type="evidence" value="ECO:0007669"/>
    <property type="project" value="TreeGrafter"/>
</dbReference>
<keyword evidence="7 8" id="KW-0472">Membrane</keyword>
<dbReference type="GO" id="GO:0015990">
    <property type="term" value="P:electron transport coupled proton transport"/>
    <property type="evidence" value="ECO:0007669"/>
    <property type="project" value="TreeGrafter"/>
</dbReference>
<dbReference type="EC" id="7.1.1.2" evidence="8"/>
<reference evidence="11 12" key="1">
    <citation type="submission" date="2017-08" db="EMBL/GenBank/DDBJ databases">
        <title>Acidophilic green algal genome provides insights into adaptation to an acidic environment.</title>
        <authorList>
            <person name="Hirooka S."/>
            <person name="Hirose Y."/>
            <person name="Kanesaki Y."/>
            <person name="Higuchi S."/>
            <person name="Fujiwara T."/>
            <person name="Onuma R."/>
            <person name="Era A."/>
            <person name="Ohbayashi R."/>
            <person name="Uzuka A."/>
            <person name="Nozaki H."/>
            <person name="Yoshikawa H."/>
            <person name="Miyagishima S.Y."/>
        </authorList>
    </citation>
    <scope>NUCLEOTIDE SEQUENCE [LARGE SCALE GENOMIC DNA]</scope>
    <source>
        <strain evidence="11 12">NIES-2499</strain>
    </source>
</reference>
<dbReference type="GO" id="GO:0016020">
    <property type="term" value="C:membrane"/>
    <property type="evidence" value="ECO:0007669"/>
    <property type="project" value="UniProtKB-SubCell"/>
</dbReference>
<proteinExistence type="inferred from homology"/>
<keyword evidence="8 11" id="KW-0496">Mitochondrion</keyword>
<comment type="similarity">
    <text evidence="2 8">Belongs to the complex I subunit 5 family.</text>
</comment>
<feature type="transmembrane region" description="Helical" evidence="8">
    <location>
        <begin position="326"/>
        <end position="344"/>
    </location>
</feature>
<accession>A0A250XUD2</accession>
<evidence type="ECO:0000256" key="1">
    <source>
        <dbReference type="ARBA" id="ARBA00004141"/>
    </source>
</evidence>
<evidence type="ECO:0000256" key="8">
    <source>
        <dbReference type="RuleBase" id="RU003404"/>
    </source>
</evidence>
<feature type="transmembrane region" description="Helical" evidence="8">
    <location>
        <begin position="136"/>
        <end position="157"/>
    </location>
</feature>
<evidence type="ECO:0000259" key="9">
    <source>
        <dbReference type="Pfam" id="PF00361"/>
    </source>
</evidence>
<dbReference type="EMBL" id="BEGY01000520">
    <property type="protein sequence ID" value="GAX86701.1"/>
    <property type="molecule type" value="Genomic_DNA"/>
</dbReference>
<dbReference type="Pfam" id="PF00361">
    <property type="entry name" value="Proton_antipo_M"/>
    <property type="match status" value="1"/>
</dbReference>
<evidence type="ECO:0000256" key="6">
    <source>
        <dbReference type="ARBA" id="ARBA00023027"/>
    </source>
</evidence>
<evidence type="ECO:0000256" key="2">
    <source>
        <dbReference type="ARBA" id="ARBA00008200"/>
    </source>
</evidence>
<dbReference type="InterPro" id="IPR001750">
    <property type="entry name" value="ND/Mrp_TM"/>
</dbReference>
<feature type="transmembrane region" description="Helical" evidence="8">
    <location>
        <begin position="209"/>
        <end position="232"/>
    </location>
</feature>
<evidence type="ECO:0000256" key="5">
    <source>
        <dbReference type="ARBA" id="ARBA00022989"/>
    </source>
</evidence>
<evidence type="ECO:0000256" key="7">
    <source>
        <dbReference type="ARBA" id="ARBA00023136"/>
    </source>
</evidence>
<feature type="transmembrane region" description="Helical" evidence="8">
    <location>
        <begin position="411"/>
        <end position="433"/>
    </location>
</feature>
<keyword evidence="3 8" id="KW-0812">Transmembrane</keyword>
<feature type="transmembrane region" description="Helical" evidence="8">
    <location>
        <begin position="296"/>
        <end position="314"/>
    </location>
</feature>
<sequence length="570" mass="62261">MYFMPLFATLLSSIFSGIIIPRMIGHRGVIILSILSLIGAFLSSACIWIDLYIGAAPVELNLFGTWFEVGTVTVSWILYYDILTAHMLFTVTSVSLAVHIFAVVYMKNDPHLTLFMAYLSLFTFFMLLYVCADNLLLMLIGWEGIGVCSFLLIGYYSHRLAAIKSAQKAILVNRISDGMLLWAVLWIWYYNGCLEYDLVLLNPTPNISMFIILSLLVGAMGKSAQIFFHVWLADAMEGPTPVSALIHAATLVTAGIYLMVRFAPLMAGTNLITLVGSFTAFMAALFAFFQADLKRVIAFSTCSQLGYMMVSISLGELGAEASMSHLMTHASFKAALFLAAGIIIMSTGGNQHMARYGGLSTAHCSVLCFLTLLIASLCLVAFPESSGFYSKEAILNLSYSFYNGASLASTYYAHSLLSITALITATYSAKLLYQCFINDFSGMLPHTLTKNTGGGKTNILLIGAMSILILDIVLKIWVGTNLLSGILFFGPWGVKTLPFALIIAGFLSATALATGSSGNQLFILRFSATRWGFDQLYARTFVNMVLDWGRITWAAGDKGLFIVPSTRQGR</sequence>
<evidence type="ECO:0000256" key="3">
    <source>
        <dbReference type="ARBA" id="ARBA00022692"/>
    </source>
</evidence>
<dbReference type="Pfam" id="PF00662">
    <property type="entry name" value="Proton_antipo_N"/>
    <property type="match status" value="1"/>
</dbReference>
<feature type="transmembrane region" description="Helical" evidence="8">
    <location>
        <begin position="269"/>
        <end position="289"/>
    </location>
</feature>
<dbReference type="InterPro" id="IPR001516">
    <property type="entry name" value="Proton_antipo_N"/>
</dbReference>